<evidence type="ECO:0000256" key="3">
    <source>
        <dbReference type="ARBA" id="ARBA00022840"/>
    </source>
</evidence>
<dbReference type="PROSITE" id="PS51161">
    <property type="entry name" value="ATP_CONE"/>
    <property type="match status" value="1"/>
</dbReference>
<feature type="domain" description="ATP-cone" evidence="8">
    <location>
        <begin position="49"/>
        <end position="139"/>
    </location>
</feature>
<comment type="cofactor">
    <cofactor evidence="7">
        <name>Zn(2+)</name>
        <dbReference type="ChEBI" id="CHEBI:29105"/>
    </cofactor>
    <text evidence="7">Binds 1 zinc ion.</text>
</comment>
<dbReference type="GO" id="GO:0003677">
    <property type="term" value="F:DNA binding"/>
    <property type="evidence" value="ECO:0007669"/>
    <property type="project" value="UniProtKB-KW"/>
</dbReference>
<keyword evidence="7" id="KW-0479">Metal-binding</keyword>
<evidence type="ECO:0000259" key="8">
    <source>
        <dbReference type="PROSITE" id="PS51161"/>
    </source>
</evidence>
<evidence type="ECO:0000256" key="7">
    <source>
        <dbReference type="HAMAP-Rule" id="MF_00440"/>
    </source>
</evidence>
<dbReference type="GO" id="GO:0045892">
    <property type="term" value="P:negative regulation of DNA-templated transcription"/>
    <property type="evidence" value="ECO:0007669"/>
    <property type="project" value="UniProtKB-UniRule"/>
</dbReference>
<evidence type="ECO:0000313" key="9">
    <source>
        <dbReference type="EMBL" id="RLE13053.1"/>
    </source>
</evidence>
<evidence type="ECO:0000256" key="6">
    <source>
        <dbReference type="ARBA" id="ARBA00023163"/>
    </source>
</evidence>
<dbReference type="EMBL" id="QMQA01000120">
    <property type="protein sequence ID" value="RLE13053.1"/>
    <property type="molecule type" value="Genomic_DNA"/>
</dbReference>
<dbReference type="Pfam" id="PF22811">
    <property type="entry name" value="Zn_ribbon_NrdR"/>
    <property type="match status" value="1"/>
</dbReference>
<proteinExistence type="inferred from homology"/>
<keyword evidence="6 7" id="KW-0804">Transcription</keyword>
<keyword evidence="5 7" id="KW-0238">DNA-binding</keyword>
<name>A0A662DFF8_UNCAE</name>
<accession>A0A662DFF8</accession>
<protein>
    <recommendedName>
        <fullName evidence="7">Transcriptional repressor NrdR</fullName>
    </recommendedName>
</protein>
<reference evidence="9 10" key="1">
    <citation type="submission" date="2018-06" db="EMBL/GenBank/DDBJ databases">
        <title>Extensive metabolic versatility and redundancy in microbially diverse, dynamic hydrothermal sediments.</title>
        <authorList>
            <person name="Dombrowski N."/>
            <person name="Teske A."/>
            <person name="Baker B.J."/>
        </authorList>
    </citation>
    <scope>NUCLEOTIDE SEQUENCE [LARGE SCALE GENOMIC DNA]</scope>
    <source>
        <strain evidence="9">B3_G15</strain>
    </source>
</reference>
<comment type="caution">
    <text evidence="9">The sequence shown here is derived from an EMBL/GenBank/DDBJ whole genome shotgun (WGS) entry which is preliminary data.</text>
</comment>
<evidence type="ECO:0000256" key="2">
    <source>
        <dbReference type="ARBA" id="ARBA00022741"/>
    </source>
</evidence>
<dbReference type="PANTHER" id="PTHR30455">
    <property type="entry name" value="TRANSCRIPTIONAL REPRESSOR NRDR"/>
    <property type="match status" value="1"/>
</dbReference>
<dbReference type="Pfam" id="PF03477">
    <property type="entry name" value="ATP-cone"/>
    <property type="match status" value="1"/>
</dbReference>
<keyword evidence="1 7" id="KW-0678">Repressor</keyword>
<dbReference type="Proteomes" id="UP000280417">
    <property type="component" value="Unassembled WGS sequence"/>
</dbReference>
<comment type="function">
    <text evidence="7">Negatively regulates transcription of bacterial ribonucleotide reductase nrd genes and operons by binding to NrdR-boxes.</text>
</comment>
<keyword evidence="3 7" id="KW-0067">ATP-binding</keyword>
<evidence type="ECO:0000256" key="5">
    <source>
        <dbReference type="ARBA" id="ARBA00023125"/>
    </source>
</evidence>
<dbReference type="PANTHER" id="PTHR30455:SF2">
    <property type="entry name" value="TRANSCRIPTIONAL REPRESSOR NRDR"/>
    <property type="match status" value="1"/>
</dbReference>
<keyword evidence="2 7" id="KW-0547">Nucleotide-binding</keyword>
<sequence>MKCPYCGYPDTKVLDKRETIEGDVTRRRRECLKCKKRFTTYERVETLSLTVVKKDGRREAFDRNKLIAGMLKACEKRPISREEIEKIADDIEARLRMQRTTEVSSRDIGNMVMKKLKKLDKVAYIRFASVYKEFGDLEDFQRELKRLLRARVK</sequence>
<evidence type="ECO:0000256" key="1">
    <source>
        <dbReference type="ARBA" id="ARBA00022491"/>
    </source>
</evidence>
<dbReference type="GO" id="GO:0008270">
    <property type="term" value="F:zinc ion binding"/>
    <property type="evidence" value="ECO:0007669"/>
    <property type="project" value="UniProtKB-UniRule"/>
</dbReference>
<dbReference type="NCBIfam" id="TIGR00244">
    <property type="entry name" value="transcriptional regulator NrdR"/>
    <property type="match status" value="1"/>
</dbReference>
<evidence type="ECO:0000313" key="10">
    <source>
        <dbReference type="Proteomes" id="UP000280417"/>
    </source>
</evidence>
<comment type="similarity">
    <text evidence="7">Belongs to the NrdR family.</text>
</comment>
<dbReference type="GO" id="GO:0005524">
    <property type="term" value="F:ATP binding"/>
    <property type="evidence" value="ECO:0007669"/>
    <property type="project" value="UniProtKB-UniRule"/>
</dbReference>
<dbReference type="InterPro" id="IPR003796">
    <property type="entry name" value="RNR_NrdR-like"/>
</dbReference>
<organism evidence="9 10">
    <name type="scientific">Aerophobetes bacterium</name>
    <dbReference type="NCBI Taxonomy" id="2030807"/>
    <lineage>
        <taxon>Bacteria</taxon>
        <taxon>Candidatus Aerophobota</taxon>
    </lineage>
</organism>
<keyword evidence="7" id="KW-0863">Zinc-finger</keyword>
<feature type="zinc finger region" evidence="7">
    <location>
        <begin position="3"/>
        <end position="34"/>
    </location>
</feature>
<dbReference type="InterPro" id="IPR005144">
    <property type="entry name" value="ATP-cone_dom"/>
</dbReference>
<gene>
    <name evidence="7" type="primary">nrdR</name>
    <name evidence="9" type="ORF">DRJ04_05030</name>
</gene>
<dbReference type="HAMAP" id="MF_00440">
    <property type="entry name" value="NrdR"/>
    <property type="match status" value="1"/>
</dbReference>
<dbReference type="InterPro" id="IPR055173">
    <property type="entry name" value="NrdR-like_N"/>
</dbReference>
<keyword evidence="7" id="KW-0862">Zinc</keyword>
<evidence type="ECO:0000256" key="4">
    <source>
        <dbReference type="ARBA" id="ARBA00023015"/>
    </source>
</evidence>
<dbReference type="AlphaFoldDB" id="A0A662DFF8"/>
<keyword evidence="4 7" id="KW-0805">Transcription regulation</keyword>